<evidence type="ECO:0000313" key="2">
    <source>
        <dbReference type="EMBL" id="MCX2739240.1"/>
    </source>
</evidence>
<comment type="caution">
    <text evidence="2">The sequence shown here is derived from an EMBL/GenBank/DDBJ whole genome shotgun (WGS) entry which is preliminary data.</text>
</comment>
<reference evidence="2 3" key="1">
    <citation type="submission" date="2022-11" db="EMBL/GenBank/DDBJ databases">
        <title>The characterization of three novel Bacteroidetes species and genomic analysis of their roles in tidal elemental geochemical cycles.</title>
        <authorList>
            <person name="Ma K.-J."/>
        </authorList>
    </citation>
    <scope>NUCLEOTIDE SEQUENCE [LARGE SCALE GENOMIC DNA]</scope>
    <source>
        <strain evidence="2 3">M82</strain>
    </source>
</reference>
<organism evidence="2 3">
    <name type="scientific">Pontibacter anaerobius</name>
    <dbReference type="NCBI Taxonomy" id="2993940"/>
    <lineage>
        <taxon>Bacteria</taxon>
        <taxon>Pseudomonadati</taxon>
        <taxon>Bacteroidota</taxon>
        <taxon>Cytophagia</taxon>
        <taxon>Cytophagales</taxon>
        <taxon>Hymenobacteraceae</taxon>
        <taxon>Pontibacter</taxon>
    </lineage>
</organism>
<keyword evidence="3" id="KW-1185">Reference proteome</keyword>
<dbReference type="EMBL" id="JAPFQO010000002">
    <property type="protein sequence ID" value="MCX2739240.1"/>
    <property type="molecule type" value="Genomic_DNA"/>
</dbReference>
<dbReference type="RefSeq" id="WP_266051298.1">
    <property type="nucleotide sequence ID" value="NZ_JAPFQO010000002.1"/>
</dbReference>
<accession>A0ABT3RD84</accession>
<feature type="region of interest" description="Disordered" evidence="1">
    <location>
        <begin position="30"/>
        <end position="50"/>
    </location>
</feature>
<gene>
    <name evidence="2" type="ORF">OO017_04725</name>
</gene>
<sequence length="176" mass="20616">MDDFKIIIYILAAVAYFLLTQWRKAFKGGDEEEVEVDRERRTPRQHPARPVTSFEDMLRELQPKVEQAKQQGQEVVQQAKERVRDLSPSAPTLAPETEFPRKYKNYEDNAPRILSWEKRAEAIEAAKQSKLSRKEPFLAYEQQHAPKVNRYAEMLHNPVTARDAVILSEIFNRKYS</sequence>
<dbReference type="Proteomes" id="UP001207228">
    <property type="component" value="Unassembled WGS sequence"/>
</dbReference>
<evidence type="ECO:0000256" key="1">
    <source>
        <dbReference type="SAM" id="MobiDB-lite"/>
    </source>
</evidence>
<proteinExistence type="predicted"/>
<evidence type="ECO:0000313" key="3">
    <source>
        <dbReference type="Proteomes" id="UP001207228"/>
    </source>
</evidence>
<name>A0ABT3RD84_9BACT</name>
<protein>
    <submittedName>
        <fullName evidence="2">Uncharacterized protein</fullName>
    </submittedName>
</protein>